<dbReference type="EMBL" id="CP065745">
    <property type="protein sequence ID" value="QPR56315.1"/>
    <property type="molecule type" value="Genomic_DNA"/>
</dbReference>
<dbReference type="AlphaFoldDB" id="A0A7T2UP96"/>
<sequence>MTTKQADDLNDFSDRIASAFCNHKLDLAHELVDLRLQWLQDNCIAESYSADFVAAAMRALEQDQKICVLIEEQKKQIEIKLRDFMAAEKVSQLYKTYSK</sequence>
<organism evidence="1 2">
    <name type="scientific">Aeromonas allosaccharophila</name>
    <dbReference type="NCBI Taxonomy" id="656"/>
    <lineage>
        <taxon>Bacteria</taxon>
        <taxon>Pseudomonadati</taxon>
        <taxon>Pseudomonadota</taxon>
        <taxon>Gammaproteobacteria</taxon>
        <taxon>Aeromonadales</taxon>
        <taxon>Aeromonadaceae</taxon>
        <taxon>Aeromonas</taxon>
    </lineage>
</organism>
<proteinExistence type="predicted"/>
<accession>A0A7T2UP96</accession>
<dbReference type="Proteomes" id="UP000595101">
    <property type="component" value="Chromosome"/>
</dbReference>
<dbReference type="RefSeq" id="WP_197930622.1">
    <property type="nucleotide sequence ID" value="NZ_CP065745.1"/>
</dbReference>
<dbReference type="GeneID" id="60785526"/>
<evidence type="ECO:0008006" key="3">
    <source>
        <dbReference type="Google" id="ProtNLM"/>
    </source>
</evidence>
<protein>
    <recommendedName>
        <fullName evidence="3">Flagellar protein FliT</fullName>
    </recommendedName>
</protein>
<name>A0A7T2UP96_9GAMM</name>
<evidence type="ECO:0000313" key="2">
    <source>
        <dbReference type="Proteomes" id="UP000595101"/>
    </source>
</evidence>
<reference evidence="1 2" key="1">
    <citation type="submission" date="2020-12" db="EMBL/GenBank/DDBJ databases">
        <title>FDA dAtabase for Regulatory Grade micrObial Sequences (FDA-ARGOS): Supporting development and validation of Infectious Disease Dx tests.</title>
        <authorList>
            <person name="Sproer C."/>
            <person name="Gronow S."/>
            <person name="Severitt S."/>
            <person name="Schroder I."/>
            <person name="Tallon L."/>
            <person name="Sadzewicz L."/>
            <person name="Zhao X."/>
            <person name="Boylan J."/>
            <person name="Ott S."/>
            <person name="Bowen H."/>
            <person name="Vavikolanu K."/>
            <person name="Mehta A."/>
            <person name="Aluvathingal J."/>
            <person name="Nadendla S."/>
            <person name="Lowell S."/>
            <person name="Myers T."/>
            <person name="Yan Y."/>
            <person name="Sichtig H."/>
        </authorList>
    </citation>
    <scope>NUCLEOTIDE SEQUENCE [LARGE SCALE GENOMIC DNA]</scope>
    <source>
        <strain evidence="1 2">FDAARGOS_933</strain>
    </source>
</reference>
<gene>
    <name evidence="1" type="ORF">I6G90_07930</name>
</gene>
<dbReference type="KEGG" id="aall:I6G90_07930"/>
<evidence type="ECO:0000313" key="1">
    <source>
        <dbReference type="EMBL" id="QPR56315.1"/>
    </source>
</evidence>